<dbReference type="PROSITE" id="PS50188">
    <property type="entry name" value="B302_SPRY"/>
    <property type="match status" value="1"/>
</dbReference>
<dbReference type="InParanoid" id="A0A0L0HUR4"/>
<dbReference type="OMA" id="LPTRWNK"/>
<dbReference type="InterPro" id="IPR013320">
    <property type="entry name" value="ConA-like_dom_sf"/>
</dbReference>
<dbReference type="AlphaFoldDB" id="A0A0L0HUR4"/>
<dbReference type="PANTHER" id="PTHR12864">
    <property type="entry name" value="RAN BINDING PROTEIN 9-RELATED"/>
    <property type="match status" value="1"/>
</dbReference>
<dbReference type="Gene3D" id="2.60.120.920">
    <property type="match status" value="1"/>
</dbReference>
<dbReference type="PROSITE" id="PS50897">
    <property type="entry name" value="CTLH"/>
    <property type="match status" value="1"/>
</dbReference>
<sequence>MTNTNTSSQSSSTRRASSFLPPVLNFLGQSAPRNPASSSSLPSSNMSHPTNISGSPPVRVKTLRNKPPDYLADSPLGLPFGVDCAPRSSTAERKSPLFTSLPASAFISTESRHSNGELAKALGDCDTSPSEKKPSKAINLPTQWSNKDKSPSLELSATSLRVTYTGPGQTDAHAAAVRTNHPIPPQCGLFYYEVTIISKGRDGYIGVGLCAQNVPLNRLPGWEDNSWGYHGDDGHSFCCSGTGKAYGPIFTTGDIIGCVINFMSKTVSFTKNGVWLGVAFKNVVDHGKSDGALYPSVGLRTPGEIVEANFGQRKFKFDIEHHYKEEKARLWHSVNAAPLPSLPTTDIPQDSSDSGLKGQRRDGSTDINELILAYLIHHGFCETAATFHGNAIVGRSSSSSTSGHVSESNKRMMVDDDVFSKDDIRQRQMIRAQVLNGDMDEAINLIKSFYPSILPQNQHLDFQLRSQKFVEMIRALSGTPEARLDDGRNAMDVDADDTAASGSAASSHMPADSMRDVVQFGQDLQKEFGSSESEEVRNALVETYSLVAYSEPATSPVAYLLDPSNRILVADAVNSAILVSQHRPAVPAIENIYRQTCVAVQELVRAGNGAAAFINVEKECLL</sequence>
<dbReference type="STRING" id="645134.A0A0L0HUR4"/>
<feature type="domain" description="B30.2/SPRY" evidence="2">
    <location>
        <begin position="122"/>
        <end position="315"/>
    </location>
</feature>
<feature type="region of interest" description="Disordered" evidence="1">
    <location>
        <begin position="484"/>
        <end position="509"/>
    </location>
</feature>
<evidence type="ECO:0000259" key="3">
    <source>
        <dbReference type="PROSITE" id="PS50897"/>
    </source>
</evidence>
<evidence type="ECO:0000313" key="4">
    <source>
        <dbReference type="EMBL" id="KND04873.1"/>
    </source>
</evidence>
<feature type="region of interest" description="Disordered" evidence="1">
    <location>
        <begin position="120"/>
        <end position="151"/>
    </location>
</feature>
<feature type="domain" description="CTLH" evidence="3">
    <location>
        <begin position="423"/>
        <end position="480"/>
    </location>
</feature>
<feature type="compositionally biased region" description="Polar residues" evidence="1">
    <location>
        <begin position="342"/>
        <end position="354"/>
    </location>
</feature>
<evidence type="ECO:0000313" key="5">
    <source>
        <dbReference type="Proteomes" id="UP000053201"/>
    </source>
</evidence>
<feature type="region of interest" description="Disordered" evidence="1">
    <location>
        <begin position="341"/>
        <end position="361"/>
    </location>
</feature>
<evidence type="ECO:0000259" key="2">
    <source>
        <dbReference type="PROSITE" id="PS50188"/>
    </source>
</evidence>
<gene>
    <name evidence="4" type="ORF">SPPG_00571</name>
</gene>
<dbReference type="InterPro" id="IPR024964">
    <property type="entry name" value="CTLH/CRA"/>
</dbReference>
<feature type="region of interest" description="Disordered" evidence="1">
    <location>
        <begin position="1"/>
        <end position="72"/>
    </location>
</feature>
<dbReference type="CDD" id="cd12909">
    <property type="entry name" value="SPRY_RanBP9_10"/>
    <property type="match status" value="1"/>
</dbReference>
<name>A0A0L0HUR4_SPIPD</name>
<dbReference type="SUPFAM" id="SSF49899">
    <property type="entry name" value="Concanavalin A-like lectins/glucanases"/>
    <property type="match status" value="1"/>
</dbReference>
<proteinExistence type="predicted"/>
<evidence type="ECO:0000256" key="1">
    <source>
        <dbReference type="SAM" id="MobiDB-lite"/>
    </source>
</evidence>
<dbReference type="InterPro" id="IPR050618">
    <property type="entry name" value="Ubq-SigPath_Reg"/>
</dbReference>
<dbReference type="SMART" id="SM00757">
    <property type="entry name" value="CRA"/>
    <property type="match status" value="1"/>
</dbReference>
<protein>
    <recommendedName>
        <fullName evidence="6">B30.2/SPRY domain-containing protein</fullName>
    </recommendedName>
</protein>
<dbReference type="FunCoup" id="A0A0L0HUR4">
    <property type="interactions" value="280"/>
</dbReference>
<dbReference type="InterPro" id="IPR006595">
    <property type="entry name" value="CTLH_C"/>
</dbReference>
<feature type="compositionally biased region" description="Low complexity" evidence="1">
    <location>
        <begin position="498"/>
        <end position="507"/>
    </location>
</feature>
<feature type="compositionally biased region" description="Low complexity" evidence="1">
    <location>
        <begin position="30"/>
        <end position="49"/>
    </location>
</feature>
<dbReference type="VEuPathDB" id="FungiDB:SPPG_00571"/>
<organism evidence="4 5">
    <name type="scientific">Spizellomyces punctatus (strain DAOM BR117)</name>
    <dbReference type="NCBI Taxonomy" id="645134"/>
    <lineage>
        <taxon>Eukaryota</taxon>
        <taxon>Fungi</taxon>
        <taxon>Fungi incertae sedis</taxon>
        <taxon>Chytridiomycota</taxon>
        <taxon>Chytridiomycota incertae sedis</taxon>
        <taxon>Chytridiomycetes</taxon>
        <taxon>Spizellomycetales</taxon>
        <taxon>Spizellomycetaceae</taxon>
        <taxon>Spizellomyces</taxon>
    </lineage>
</organism>
<accession>A0A0L0HUR4</accession>
<reference evidence="4 5" key="1">
    <citation type="submission" date="2009-08" db="EMBL/GenBank/DDBJ databases">
        <title>The Genome Sequence of Spizellomyces punctatus strain DAOM BR117.</title>
        <authorList>
            <consortium name="The Broad Institute Genome Sequencing Platform"/>
            <person name="Russ C."/>
            <person name="Cuomo C."/>
            <person name="Shea T."/>
            <person name="Young S.K."/>
            <person name="Zeng Q."/>
            <person name="Koehrsen M."/>
            <person name="Haas B."/>
            <person name="Borodovsky M."/>
            <person name="Guigo R."/>
            <person name="Alvarado L."/>
            <person name="Berlin A."/>
            <person name="Bochicchio J."/>
            <person name="Borenstein D."/>
            <person name="Chapman S."/>
            <person name="Chen Z."/>
            <person name="Engels R."/>
            <person name="Freedman E."/>
            <person name="Gellesch M."/>
            <person name="Goldberg J."/>
            <person name="Griggs A."/>
            <person name="Gujja S."/>
            <person name="Heiman D."/>
            <person name="Hepburn T."/>
            <person name="Howarth C."/>
            <person name="Jen D."/>
            <person name="Larson L."/>
            <person name="Lewis B."/>
            <person name="Mehta T."/>
            <person name="Park D."/>
            <person name="Pearson M."/>
            <person name="Roberts A."/>
            <person name="Saif S."/>
            <person name="Shenoy N."/>
            <person name="Sisk P."/>
            <person name="Stolte C."/>
            <person name="Sykes S."/>
            <person name="Thomson T."/>
            <person name="Walk T."/>
            <person name="White J."/>
            <person name="Yandava C."/>
            <person name="Burger G."/>
            <person name="Gray M.W."/>
            <person name="Holland P.W.H."/>
            <person name="King N."/>
            <person name="Lang F.B.F."/>
            <person name="Roger A.J."/>
            <person name="Ruiz-Trillo I."/>
            <person name="Lander E."/>
            <person name="Nusbaum C."/>
        </authorList>
    </citation>
    <scope>NUCLEOTIDE SEQUENCE [LARGE SCALE GENOMIC DNA]</scope>
    <source>
        <strain evidence="4 5">DAOM BR117</strain>
    </source>
</reference>
<dbReference type="InterPro" id="IPR001870">
    <property type="entry name" value="B30.2/SPRY"/>
</dbReference>
<dbReference type="Pfam" id="PF00622">
    <property type="entry name" value="SPRY"/>
    <property type="match status" value="1"/>
</dbReference>
<dbReference type="Pfam" id="PF08513">
    <property type="entry name" value="LisH"/>
    <property type="match status" value="1"/>
</dbReference>
<dbReference type="RefSeq" id="XP_016612912.1">
    <property type="nucleotide sequence ID" value="XM_016748900.1"/>
</dbReference>
<dbReference type="PROSITE" id="PS50896">
    <property type="entry name" value="LISH"/>
    <property type="match status" value="1"/>
</dbReference>
<dbReference type="InterPro" id="IPR003877">
    <property type="entry name" value="SPRY_dom"/>
</dbReference>
<dbReference type="SMART" id="SM00449">
    <property type="entry name" value="SPRY"/>
    <property type="match status" value="1"/>
</dbReference>
<dbReference type="InterPro" id="IPR013144">
    <property type="entry name" value="CRA_dom"/>
</dbReference>
<dbReference type="InterPro" id="IPR006594">
    <property type="entry name" value="LisH"/>
</dbReference>
<dbReference type="OrthoDB" id="25503at2759"/>
<dbReference type="SMART" id="SM00668">
    <property type="entry name" value="CTLH"/>
    <property type="match status" value="1"/>
</dbReference>
<dbReference type="eggNOG" id="KOG1477">
    <property type="taxonomic scope" value="Eukaryota"/>
</dbReference>
<dbReference type="Proteomes" id="UP000053201">
    <property type="component" value="Unassembled WGS sequence"/>
</dbReference>
<dbReference type="Pfam" id="PF10607">
    <property type="entry name" value="CTLH"/>
    <property type="match status" value="1"/>
</dbReference>
<keyword evidence="5" id="KW-1185">Reference proteome</keyword>
<dbReference type="InterPro" id="IPR035782">
    <property type="entry name" value="SPRY_RanBP9/10"/>
</dbReference>
<dbReference type="InterPro" id="IPR043136">
    <property type="entry name" value="B30.2/SPRY_sf"/>
</dbReference>
<dbReference type="EMBL" id="KQ257450">
    <property type="protein sequence ID" value="KND04873.1"/>
    <property type="molecule type" value="Genomic_DNA"/>
</dbReference>
<feature type="compositionally biased region" description="Low complexity" evidence="1">
    <location>
        <begin position="1"/>
        <end position="18"/>
    </location>
</feature>
<dbReference type="GeneID" id="27684291"/>
<evidence type="ECO:0008006" key="6">
    <source>
        <dbReference type="Google" id="ProtNLM"/>
    </source>
</evidence>